<protein>
    <recommendedName>
        <fullName evidence="3">Lipoprotein</fullName>
    </recommendedName>
</protein>
<proteinExistence type="predicted"/>
<dbReference type="RefSeq" id="WP_167081386.1">
    <property type="nucleotide sequence ID" value="NZ_BAAADC010000001.1"/>
</dbReference>
<dbReference type="Proteomes" id="UP000570514">
    <property type="component" value="Unassembled WGS sequence"/>
</dbReference>
<sequence>MNPLWRGLLLALVALLLGGCLPVTSKSPLGTTAGLGADRALYGTWKGHNPDDPKAKDGYLHFMAGKDGALTAALVMADGGNDDGWTIFRVKTARLGGQNYLNAAMAFDKDAAAEGKLKDAIIPLAYVLRGDVLTLYVLDEEKVKAAVKAGKLKGTIEPGDSGDVTLADDPAALDAFFAKPEAMGLFKAMLVLKRV</sequence>
<keyword evidence="2" id="KW-1185">Reference proteome</keyword>
<dbReference type="AlphaFoldDB" id="A0A846MVU2"/>
<dbReference type="EMBL" id="JAASRM010000001">
    <property type="protein sequence ID" value="NIK87614.1"/>
    <property type="molecule type" value="Genomic_DNA"/>
</dbReference>
<evidence type="ECO:0000313" key="1">
    <source>
        <dbReference type="EMBL" id="NIK87614.1"/>
    </source>
</evidence>
<gene>
    <name evidence="1" type="ORF">FHS83_000932</name>
</gene>
<comment type="caution">
    <text evidence="1">The sequence shown here is derived from an EMBL/GenBank/DDBJ whole genome shotgun (WGS) entry which is preliminary data.</text>
</comment>
<accession>A0A846MVU2</accession>
<dbReference type="PROSITE" id="PS51257">
    <property type="entry name" value="PROKAR_LIPOPROTEIN"/>
    <property type="match status" value="1"/>
</dbReference>
<organism evidence="1 2">
    <name type="scientific">Rhizomicrobium palustre</name>
    <dbReference type="NCBI Taxonomy" id="189966"/>
    <lineage>
        <taxon>Bacteria</taxon>
        <taxon>Pseudomonadati</taxon>
        <taxon>Pseudomonadota</taxon>
        <taxon>Alphaproteobacteria</taxon>
        <taxon>Micropepsales</taxon>
        <taxon>Micropepsaceae</taxon>
        <taxon>Rhizomicrobium</taxon>
    </lineage>
</organism>
<reference evidence="1 2" key="1">
    <citation type="submission" date="2020-03" db="EMBL/GenBank/DDBJ databases">
        <title>Genomic Encyclopedia of Type Strains, Phase IV (KMG-IV): sequencing the most valuable type-strain genomes for metagenomic binning, comparative biology and taxonomic classification.</title>
        <authorList>
            <person name="Goeker M."/>
        </authorList>
    </citation>
    <scope>NUCLEOTIDE SEQUENCE [LARGE SCALE GENOMIC DNA]</scope>
    <source>
        <strain evidence="1 2">DSM 19867</strain>
    </source>
</reference>
<evidence type="ECO:0008006" key="3">
    <source>
        <dbReference type="Google" id="ProtNLM"/>
    </source>
</evidence>
<evidence type="ECO:0000313" key="2">
    <source>
        <dbReference type="Proteomes" id="UP000570514"/>
    </source>
</evidence>
<name>A0A846MVU2_9PROT</name>